<dbReference type="Pfam" id="PF01844">
    <property type="entry name" value="HNH"/>
    <property type="match status" value="1"/>
</dbReference>
<dbReference type="Proteomes" id="UP000252698">
    <property type="component" value="Chromosome"/>
</dbReference>
<evidence type="ECO:0000313" key="2">
    <source>
        <dbReference type="EMBL" id="AXE80232.1"/>
    </source>
</evidence>
<dbReference type="Gene3D" id="1.10.30.50">
    <property type="match status" value="1"/>
</dbReference>
<organism evidence="2 3">
    <name type="scientific">Streptomyces atratus</name>
    <dbReference type="NCBI Taxonomy" id="1893"/>
    <lineage>
        <taxon>Bacteria</taxon>
        <taxon>Bacillati</taxon>
        <taxon>Actinomycetota</taxon>
        <taxon>Actinomycetes</taxon>
        <taxon>Kitasatosporales</taxon>
        <taxon>Streptomycetaceae</taxon>
        <taxon>Streptomyces</taxon>
    </lineage>
</organism>
<name>A0A2Z5JIZ8_STRAR</name>
<dbReference type="InterPro" id="IPR052892">
    <property type="entry name" value="NA-targeting_endonuclease"/>
</dbReference>
<feature type="domain" description="HNH nuclease" evidence="1">
    <location>
        <begin position="1"/>
        <end position="51"/>
    </location>
</feature>
<dbReference type="SMART" id="SM00507">
    <property type="entry name" value="HNHc"/>
    <property type="match status" value="1"/>
</dbReference>
<protein>
    <recommendedName>
        <fullName evidence="1">HNH nuclease domain-containing protein</fullName>
    </recommendedName>
</protein>
<dbReference type="CDD" id="cd00085">
    <property type="entry name" value="HNHc"/>
    <property type="match status" value="1"/>
</dbReference>
<dbReference type="InterPro" id="IPR003615">
    <property type="entry name" value="HNH_nuc"/>
</dbReference>
<dbReference type="KEGG" id="sata:C5746_28490"/>
<sequence>MREYLLVKWGRTCAYCGATGVPLQIEHICPRARGGSDRASNLTLACGPCNQAKGSRTPADFLADSPERLARIVAQAKAPLRDAAAVNATRRLLHVALTGLDRPVRAWSGGRTKYNRIRSGLPKTHTLDALCVGELAESTSLVSHPNAVLVVIATGRGVYARTTPDKFGFPRLRRPRQKQHHGYATGDLVAASLPSGKYRGHHMGRVAVRATGRFNIRTASGLVQGVHHRRLRMLKRADGYGYGTRPEDSSTG</sequence>
<reference evidence="2 3" key="1">
    <citation type="journal article" date="2018" name="Front. Microbiol.">
        <title>Genome Sequencing of Streptomyces atratus SCSIOZH16 and Activation Production of Nocardamine via Metabolic Engineering.</title>
        <authorList>
            <person name="Li Y."/>
            <person name="Zhang C."/>
            <person name="Liu C."/>
            <person name="Ju J."/>
            <person name="Ma J."/>
        </authorList>
    </citation>
    <scope>NUCLEOTIDE SEQUENCE [LARGE SCALE GENOMIC DNA]</scope>
    <source>
        <strain evidence="2 3">SCSIO_ZH16</strain>
    </source>
</reference>
<dbReference type="PANTHER" id="PTHR33877:SF2">
    <property type="entry name" value="OS07G0170200 PROTEIN"/>
    <property type="match status" value="1"/>
</dbReference>
<evidence type="ECO:0000259" key="1">
    <source>
        <dbReference type="SMART" id="SM00507"/>
    </source>
</evidence>
<dbReference type="InterPro" id="IPR002711">
    <property type="entry name" value="HNH"/>
</dbReference>
<accession>A0A2Z5JIZ8</accession>
<dbReference type="EMBL" id="CP027306">
    <property type="protein sequence ID" value="AXE80232.1"/>
    <property type="molecule type" value="Genomic_DNA"/>
</dbReference>
<evidence type="ECO:0000313" key="3">
    <source>
        <dbReference type="Proteomes" id="UP000252698"/>
    </source>
</evidence>
<dbReference type="AlphaFoldDB" id="A0A2Z5JIZ8"/>
<dbReference type="PANTHER" id="PTHR33877">
    <property type="entry name" value="SLL1193 PROTEIN"/>
    <property type="match status" value="1"/>
</dbReference>
<proteinExistence type="predicted"/>
<gene>
    <name evidence="2" type="ORF">C5746_28490</name>
</gene>